<accession>A0A0V1F5P2</accession>
<sequence length="98" mass="11180">MTERIQLGQMMHGRSVMKSVLFSFLWGREGWADIRDSGLLLKYAEEETKRKIRMHLASTFLPVTQVDTGDSLLEAGTTGIENGEEKKLKIQMKSYKNS</sequence>
<proteinExistence type="predicted"/>
<keyword evidence="2" id="KW-1185">Reference proteome</keyword>
<evidence type="ECO:0000313" key="2">
    <source>
        <dbReference type="Proteomes" id="UP000054995"/>
    </source>
</evidence>
<protein>
    <submittedName>
        <fullName evidence="1">Uncharacterized protein</fullName>
    </submittedName>
</protein>
<dbReference type="AlphaFoldDB" id="A0A0V1F5P2"/>
<dbReference type="Proteomes" id="UP000054995">
    <property type="component" value="Unassembled WGS sequence"/>
</dbReference>
<evidence type="ECO:0000313" key="1">
    <source>
        <dbReference type="EMBL" id="KRY81392.1"/>
    </source>
</evidence>
<comment type="caution">
    <text evidence="1">The sequence shown here is derived from an EMBL/GenBank/DDBJ whole genome shotgun (WGS) entry which is preliminary data.</text>
</comment>
<gene>
    <name evidence="1" type="ORF">T4D_5967</name>
</gene>
<reference evidence="1 2" key="1">
    <citation type="submission" date="2015-01" db="EMBL/GenBank/DDBJ databases">
        <title>Evolution of Trichinella species and genotypes.</title>
        <authorList>
            <person name="Korhonen P.K."/>
            <person name="Edoardo P."/>
            <person name="Giuseppe L.R."/>
            <person name="Gasser R.B."/>
        </authorList>
    </citation>
    <scope>NUCLEOTIDE SEQUENCE [LARGE SCALE GENOMIC DNA]</scope>
    <source>
        <strain evidence="1">ISS470</strain>
    </source>
</reference>
<organism evidence="1 2">
    <name type="scientific">Trichinella pseudospiralis</name>
    <name type="common">Parasitic roundworm</name>
    <dbReference type="NCBI Taxonomy" id="6337"/>
    <lineage>
        <taxon>Eukaryota</taxon>
        <taxon>Metazoa</taxon>
        <taxon>Ecdysozoa</taxon>
        <taxon>Nematoda</taxon>
        <taxon>Enoplea</taxon>
        <taxon>Dorylaimia</taxon>
        <taxon>Trichinellida</taxon>
        <taxon>Trichinellidae</taxon>
        <taxon>Trichinella</taxon>
    </lineage>
</organism>
<dbReference type="OrthoDB" id="5920587at2759"/>
<name>A0A0V1F5P2_TRIPS</name>
<dbReference type="EMBL" id="JYDT01000233">
    <property type="protein sequence ID" value="KRY81392.1"/>
    <property type="molecule type" value="Genomic_DNA"/>
</dbReference>